<feature type="compositionally biased region" description="Polar residues" evidence="1">
    <location>
        <begin position="930"/>
        <end position="939"/>
    </location>
</feature>
<protein>
    <submittedName>
        <fullName evidence="3">Uncharacterized protein</fullName>
    </submittedName>
</protein>
<evidence type="ECO:0000313" key="4">
    <source>
        <dbReference type="Proteomes" id="UP000291116"/>
    </source>
</evidence>
<feature type="compositionally biased region" description="Polar residues" evidence="1">
    <location>
        <begin position="1011"/>
        <end position="1020"/>
    </location>
</feature>
<feature type="compositionally biased region" description="Polar residues" evidence="1">
    <location>
        <begin position="1278"/>
        <end position="1300"/>
    </location>
</feature>
<feature type="compositionally biased region" description="Low complexity" evidence="1">
    <location>
        <begin position="822"/>
        <end position="836"/>
    </location>
</feature>
<keyword evidence="2" id="KW-1133">Transmembrane helix</keyword>
<feature type="compositionally biased region" description="Low complexity" evidence="1">
    <location>
        <begin position="1403"/>
        <end position="1417"/>
    </location>
</feature>
<accession>A0A448ZH87</accession>
<dbReference type="Gene3D" id="3.40.190.10">
    <property type="entry name" value="Periplasmic binding protein-like II"/>
    <property type="match status" value="1"/>
</dbReference>
<dbReference type="InterPro" id="IPR050490">
    <property type="entry name" value="Bact_solute-bd_prot1"/>
</dbReference>
<feature type="compositionally biased region" description="Basic and acidic residues" evidence="1">
    <location>
        <begin position="998"/>
        <end position="1010"/>
    </location>
</feature>
<dbReference type="OrthoDB" id="48903at2759"/>
<feature type="region of interest" description="Disordered" evidence="1">
    <location>
        <begin position="883"/>
        <end position="1204"/>
    </location>
</feature>
<dbReference type="EMBL" id="CAACVS010000346">
    <property type="protein sequence ID" value="VEU41346.1"/>
    <property type="molecule type" value="Genomic_DNA"/>
</dbReference>
<keyword evidence="2" id="KW-0472">Membrane</keyword>
<feature type="compositionally biased region" description="Basic and acidic residues" evidence="1">
    <location>
        <begin position="943"/>
        <end position="953"/>
    </location>
</feature>
<sequence>MEANVTFTMEATGCDPSCCVRELVVLYEGEEFREYLEYHVGNYQRIHRDISITLQDTSDIQSSPSGIDDFRTYNDLLSEGESLLGYINNMTDAGQWDGVVFPGHMVGALKESHRLWSWNEYLLRERDANEAIDNNPTDIQWADIQPFYRSQAQQYAATNNTLTPSPPSLTPLLSNPDDADRETFYVPLDGDVLALLYRKDLFEKYNVEVPRTWDDYRAAAAFFHGKPFGPNNTTMTGSCVSRKRRRCDDDGRSINAYWASLVLSTMTQTKGTSTGFLLNPDNLDPILGDAMQETLRILAEQSMYEDPNELTDCDHDINDNSTSGADQLLEEGTCAMAYTWANRVKTSAMGTYSFGNNIGIARTPGSGRVLDRETGSLETCTSKLCPHGTFYSDIKIVNQPVYAAFGGWVAGVSNDAPSESQRAMASFFSYLSNKAQSFQDALPNERSAFLSPYRYSHLSAYDWINAGIDATTAVQYTETVKKVNSQNTVSEIRIPPGSEIRDILDQEVYRYLTAGRGFDNATKDGFDTIEDATLRAETTNNMDVRIREAISNFDKSTVLNNYVSSLGYSRRFVEGKSMNYIEKAYRDTGWFIAALICSMSIGTIVWFLWNRNKSIMRAFQPFLSIQVAVGLFLMGGTLIPLGFDDSLLGKEVLDISFILAPTEWYLRKNRLFEIERQKNNKLMLPGDTPKGPPQSCSTGVRVLKHPKVESQKHVRNLQSKLERYKTSNTELAIEIRILHEKFRKLTEKEKLHVVRGMFAKEITDWHRSRIVRTAKGLEEDDWLGLSSQDFGDSQMPAEDGEEEKSKVDTALTKGLNIDVDNSGASIDDVSSSSKVSGSRDKSSRSLSLQDIFGARHSEDAQSAVDANPLSSTQLVSTGLIEERKKANDEKSNSTIASHSYGAEDVEEKESSYENAKSAADVRSAAHVETRSSTQLSSTGLIEEENKSTDEKSKSTIGSRSHGDSPAEDVEEKESSYENNISAAHVETRSSTQLSSKGLIEEENKSIDEKSNSTVESSSHGDSPAEDVEEKESSYENNKSAAHVETRSSTQLSGTGLIEMGSKSTDEKSNSTMESSSHGDSPGEDVEERESIYENDEHAADIKAGPRRIGGSVELVEVGDTSMKKMSLSTVSSYPESDSVAEDLEKNTSSQETGFRERENVLYDSSGGSLQLFEEVEESEDAPSIPTMEFAKSENEEEHRPSSVICEEIEDLDKMIETDDFEELGLETNMMAEQFKLNSTFLESISDLQSNGNGKADAGPKSNGFHELDISNISVSPSLSALDSGSKDSTIPSATQQGSPQRDSDDSGGTDPVSFESSNESDGVNTSPKLSPELKYKVKSENDPTRKHVRGPSSNRSCEVEEQNSIVNKVDGIVANNNVSNDGDGANSGVVNSLIPVEYGGPPLTENESETTLSSSVPSPSPIRVAQSGGLDPQLNAPRGGNSNNNDLFPIEGWTATGTVGGLLADLSDSTATSVCSNAESMTGSISSMEVARAPSYLDIPMANEIGKRIDILNYDAAKLVPEELDEEQGIIKKRISATRQKKRDLEAVRNSFVSSGS</sequence>
<evidence type="ECO:0000256" key="2">
    <source>
        <dbReference type="SAM" id="Phobius"/>
    </source>
</evidence>
<dbReference type="SUPFAM" id="SSF53850">
    <property type="entry name" value="Periplasmic binding protein-like II"/>
    <property type="match status" value="1"/>
</dbReference>
<dbReference type="InterPro" id="IPR006059">
    <property type="entry name" value="SBP"/>
</dbReference>
<proteinExistence type="predicted"/>
<dbReference type="Pfam" id="PF01547">
    <property type="entry name" value="SBP_bac_1"/>
    <property type="match status" value="1"/>
</dbReference>
<feature type="compositionally biased region" description="Basic and acidic residues" evidence="1">
    <location>
        <begin position="1088"/>
        <end position="1100"/>
    </location>
</feature>
<feature type="region of interest" description="Disordered" evidence="1">
    <location>
        <begin position="785"/>
        <end position="808"/>
    </location>
</feature>
<feature type="compositionally biased region" description="Polar residues" evidence="1">
    <location>
        <begin position="1126"/>
        <end position="1135"/>
    </location>
</feature>
<gene>
    <name evidence="3" type="ORF">PSNMU_V1.4_AUG-EV-PASAV3_0082680</name>
</gene>
<dbReference type="PANTHER" id="PTHR43649">
    <property type="entry name" value="ARABINOSE-BINDING PROTEIN-RELATED"/>
    <property type="match status" value="1"/>
</dbReference>
<feature type="compositionally biased region" description="Polar residues" evidence="1">
    <location>
        <begin position="1351"/>
        <end position="1362"/>
    </location>
</feature>
<evidence type="ECO:0000313" key="3">
    <source>
        <dbReference type="EMBL" id="VEU41346.1"/>
    </source>
</evidence>
<keyword evidence="4" id="KW-1185">Reference proteome</keyword>
<feature type="compositionally biased region" description="Polar residues" evidence="1">
    <location>
        <begin position="1069"/>
        <end position="1078"/>
    </location>
</feature>
<feature type="region of interest" description="Disordered" evidence="1">
    <location>
        <begin position="822"/>
        <end position="846"/>
    </location>
</feature>
<feature type="compositionally biased region" description="Basic and acidic residues" evidence="1">
    <location>
        <begin position="1190"/>
        <end position="1200"/>
    </location>
</feature>
<feature type="region of interest" description="Disordered" evidence="1">
    <location>
        <begin position="1278"/>
        <end position="1362"/>
    </location>
</feature>
<keyword evidence="2" id="KW-0812">Transmembrane</keyword>
<dbReference type="Proteomes" id="UP000291116">
    <property type="component" value="Unassembled WGS sequence"/>
</dbReference>
<feature type="compositionally biased region" description="Polar residues" evidence="1">
    <location>
        <begin position="1314"/>
        <end position="1328"/>
    </location>
</feature>
<evidence type="ECO:0000256" key="1">
    <source>
        <dbReference type="SAM" id="MobiDB-lite"/>
    </source>
</evidence>
<feature type="transmembrane region" description="Helical" evidence="2">
    <location>
        <begin position="621"/>
        <end position="643"/>
    </location>
</feature>
<feature type="compositionally biased region" description="Basic and acidic residues" evidence="1">
    <location>
        <begin position="1331"/>
        <end position="1345"/>
    </location>
</feature>
<reference evidence="3 4" key="1">
    <citation type="submission" date="2019-01" db="EMBL/GenBank/DDBJ databases">
        <authorList>
            <person name="Ferrante I. M."/>
        </authorList>
    </citation>
    <scope>NUCLEOTIDE SEQUENCE [LARGE SCALE GENOMIC DNA]</scope>
    <source>
        <strain evidence="3 4">B856</strain>
    </source>
</reference>
<dbReference type="PANTHER" id="PTHR43649:SF12">
    <property type="entry name" value="DIACETYLCHITOBIOSE BINDING PROTEIN DASA"/>
    <property type="match status" value="1"/>
</dbReference>
<feature type="region of interest" description="Disordered" evidence="1">
    <location>
        <begin position="1399"/>
        <end position="1420"/>
    </location>
</feature>
<organism evidence="3 4">
    <name type="scientific">Pseudo-nitzschia multistriata</name>
    <dbReference type="NCBI Taxonomy" id="183589"/>
    <lineage>
        <taxon>Eukaryota</taxon>
        <taxon>Sar</taxon>
        <taxon>Stramenopiles</taxon>
        <taxon>Ochrophyta</taxon>
        <taxon>Bacillariophyta</taxon>
        <taxon>Bacillariophyceae</taxon>
        <taxon>Bacillariophycidae</taxon>
        <taxon>Bacillariales</taxon>
        <taxon>Bacillariaceae</taxon>
        <taxon>Pseudo-nitzschia</taxon>
    </lineage>
</organism>
<name>A0A448ZH87_9STRA</name>
<feature type="transmembrane region" description="Helical" evidence="2">
    <location>
        <begin position="589"/>
        <end position="609"/>
    </location>
</feature>